<sequence length="147" mass="16710">MAIGDSINEKQKEKLFRLSLLNGNVFINKFDGIDHPKMFIVAGICKEKVFTCSVYINSNIHPSLIKKQHLLDLQVNIKGSKYDFLTHDSFVCCSTPLPIKTKEINDWINKGTCRSIGSIDDEDLENITKTIIESGLLSLEEIELYFK</sequence>
<dbReference type="InterPro" id="IPR011067">
    <property type="entry name" value="Plasmid_toxin/cell-grow_inhib"/>
</dbReference>
<accession>A0A5J4RD17</accession>
<protein>
    <submittedName>
        <fullName evidence="1">Uncharacterized protein</fullName>
    </submittedName>
</protein>
<proteinExistence type="predicted"/>
<organism evidence="1">
    <name type="scientific">termite gut metagenome</name>
    <dbReference type="NCBI Taxonomy" id="433724"/>
    <lineage>
        <taxon>unclassified sequences</taxon>
        <taxon>metagenomes</taxon>
        <taxon>organismal metagenomes</taxon>
    </lineage>
</organism>
<evidence type="ECO:0000313" key="1">
    <source>
        <dbReference type="EMBL" id="KAA6330771.1"/>
    </source>
</evidence>
<dbReference type="AlphaFoldDB" id="A0A5J4RD17"/>
<dbReference type="Gene3D" id="2.30.30.110">
    <property type="match status" value="1"/>
</dbReference>
<gene>
    <name evidence="1" type="ORF">EZS27_020558</name>
</gene>
<comment type="caution">
    <text evidence="1">The sequence shown here is derived from an EMBL/GenBank/DDBJ whole genome shotgun (WGS) entry which is preliminary data.</text>
</comment>
<dbReference type="EMBL" id="SNRY01001460">
    <property type="protein sequence ID" value="KAA6330771.1"/>
    <property type="molecule type" value="Genomic_DNA"/>
</dbReference>
<name>A0A5J4RD17_9ZZZZ</name>
<reference evidence="1" key="1">
    <citation type="submission" date="2019-03" db="EMBL/GenBank/DDBJ databases">
        <title>Single cell metagenomics reveals metabolic interactions within the superorganism composed of flagellate Streblomastix strix and complex community of Bacteroidetes bacteria on its surface.</title>
        <authorList>
            <person name="Treitli S.C."/>
            <person name="Kolisko M."/>
            <person name="Husnik F."/>
            <person name="Keeling P."/>
            <person name="Hampl V."/>
        </authorList>
    </citation>
    <scope>NUCLEOTIDE SEQUENCE</scope>
    <source>
        <strain evidence="1">STM</strain>
    </source>
</reference>